<dbReference type="InterPro" id="IPR012337">
    <property type="entry name" value="RNaseH-like_sf"/>
</dbReference>
<dbReference type="PANTHER" id="PTHR10724">
    <property type="entry name" value="30S RIBOSOMAL PROTEIN S1"/>
    <property type="match status" value="1"/>
</dbReference>
<feature type="domain" description="S1 motif" evidence="1">
    <location>
        <begin position="644"/>
        <end position="713"/>
    </location>
</feature>
<dbReference type="InterPro" id="IPR010994">
    <property type="entry name" value="RuvA_2-like"/>
</dbReference>
<dbReference type="FunFam" id="1.10.10.650:FF:000001">
    <property type="entry name" value="S1 RNA-binding domain 1"/>
    <property type="match status" value="1"/>
</dbReference>
<dbReference type="FunFam" id="3.30.420.140:FF:000001">
    <property type="entry name" value="RNA-binding transcriptional accessory protein"/>
    <property type="match status" value="1"/>
</dbReference>
<dbReference type="Gene3D" id="1.10.3500.10">
    <property type="entry name" value="Tex N-terminal region-like"/>
    <property type="match status" value="1"/>
</dbReference>
<dbReference type="SUPFAM" id="SSF158832">
    <property type="entry name" value="Tex N-terminal region-like"/>
    <property type="match status" value="1"/>
</dbReference>
<dbReference type="GO" id="GO:0003735">
    <property type="term" value="F:structural constituent of ribosome"/>
    <property type="evidence" value="ECO:0007669"/>
    <property type="project" value="TreeGrafter"/>
</dbReference>
<dbReference type="Pfam" id="PF17674">
    <property type="entry name" value="HHH_9"/>
    <property type="match status" value="1"/>
</dbReference>
<gene>
    <name evidence="2" type="ORF">BR63_09870</name>
</gene>
<sequence>MDFTKILSQELGWSYSGTGQAIKLLEEGNTIPFIARYRKEATGEMDEETLRKLAERLEYLKNLTKRKEEILRLIEELGKLTPELTAEINEASTLQQLEDLYRPYRPKRRTRASIAKEQGLEPLALIIADQSLEGGDLLEIARTYLNPEAGIDSPEAALAGARDIVAEQVADDPLLRELARKVYWAKGELVTKGESAEPTPYEMYYAYREPVRSIPPHRILAINRGEKEDVLKVRIEVPEEEIIHLLYHRFVTNPRSLGAGAMQEAVEDGCKRLLFPSLEREIRNELTAKGEEQAIKVFSHNLRNLLLQPPLRNQVVLGIDPGFRTGCKLAVVDETGKLLEVGVIYPHPPQNKKQEAQELLQSLVKKWHVHVIAIGNGTASRETEAVVAEFIRENDLPVKYTIVSEAGASVYSASPLAAKEFPELDLSYRSGISIARRLQDPLAELVKIDPKSVGVGQYQHDVNAKDLNQALAGVVESCVNTVGVELNTASVSLLQYVAGLSASVAKAIVARREKEGKFRLREELLKVPRLGPQTFQQCAGFIRIAQGDNPLENTPVHPESYELACLLLAEIGFALNDLRTKGERIRAALENVDPQAMARKLGAGVPTVRDIIEALKRPGRDPREDLPPVLLRQDVLTLDDLQEGMVLQGTVRNVVDFGAFVDIGIKQDGLVHLSQMSDKYIRHPMEVVAVGDIVKVAVLSVDKIRGRISLTMRGID</sequence>
<reference evidence="2 3" key="1">
    <citation type="journal article" date="2019" name="Front. Microbiol.">
        <title>Thermoanaerosceptrum fracticalcis gen. nov. sp. nov., a Novel Fumarate-Fermenting Microorganism From a Deep Fractured Carbonate Aquifer of the US Great Basin.</title>
        <authorList>
            <person name="Hamilton-Brehm S.D."/>
            <person name="Stewart L.E."/>
            <person name="Zavarin M."/>
            <person name="Caldwell M."/>
            <person name="Lawson P.A."/>
            <person name="Onstott T.C."/>
            <person name="Grzymski J."/>
            <person name="Neveux I."/>
            <person name="Lollar B.S."/>
            <person name="Russell C.E."/>
            <person name="Moser D.P."/>
        </authorList>
    </citation>
    <scope>NUCLEOTIDE SEQUENCE [LARGE SCALE GENOMIC DNA]</scope>
    <source>
        <strain evidence="2 3">DRI-13</strain>
    </source>
</reference>
<dbReference type="CDD" id="cd05685">
    <property type="entry name" value="S1_Tex"/>
    <property type="match status" value="1"/>
</dbReference>
<dbReference type="Gene3D" id="2.40.50.140">
    <property type="entry name" value="Nucleic acid-binding proteins"/>
    <property type="match status" value="1"/>
</dbReference>
<dbReference type="InterPro" id="IPR006641">
    <property type="entry name" value="YqgF/RNaseH-like_dom"/>
</dbReference>
<protein>
    <submittedName>
        <fullName evidence="2">S1 RNA-binding domain-containing protein</fullName>
    </submittedName>
</protein>
<dbReference type="Gene3D" id="1.10.10.650">
    <property type="entry name" value="RuvA domain 2-like"/>
    <property type="match status" value="1"/>
</dbReference>
<dbReference type="SUPFAM" id="SSF53098">
    <property type="entry name" value="Ribonuclease H-like"/>
    <property type="match status" value="1"/>
</dbReference>
<dbReference type="InterPro" id="IPR055179">
    <property type="entry name" value="Tex-like_central_region"/>
</dbReference>
<proteinExistence type="predicted"/>
<dbReference type="KEGG" id="tfr:BR63_09870"/>
<dbReference type="InterPro" id="IPR041692">
    <property type="entry name" value="HHH_9"/>
</dbReference>
<dbReference type="Pfam" id="PF09371">
    <property type="entry name" value="Tex_N"/>
    <property type="match status" value="1"/>
</dbReference>
<dbReference type="InterPro" id="IPR003029">
    <property type="entry name" value="S1_domain"/>
</dbReference>
<dbReference type="AlphaFoldDB" id="A0A7G6E3D3"/>
<dbReference type="GO" id="GO:0003729">
    <property type="term" value="F:mRNA binding"/>
    <property type="evidence" value="ECO:0007669"/>
    <property type="project" value="UniProtKB-ARBA"/>
</dbReference>
<dbReference type="SMART" id="SM00316">
    <property type="entry name" value="S1"/>
    <property type="match status" value="1"/>
</dbReference>
<dbReference type="InterPro" id="IPR018974">
    <property type="entry name" value="Tex-like_N"/>
</dbReference>
<dbReference type="InterPro" id="IPR037027">
    <property type="entry name" value="YqgF/RNaseH-like_dom_sf"/>
</dbReference>
<evidence type="ECO:0000259" key="1">
    <source>
        <dbReference type="PROSITE" id="PS50126"/>
    </source>
</evidence>
<dbReference type="Pfam" id="PF12836">
    <property type="entry name" value="HHH_3"/>
    <property type="match status" value="1"/>
</dbReference>
<dbReference type="InterPro" id="IPR012340">
    <property type="entry name" value="NA-bd_OB-fold"/>
</dbReference>
<organism evidence="2 3">
    <name type="scientific">Thermanaerosceptrum fracticalcis</name>
    <dbReference type="NCBI Taxonomy" id="1712410"/>
    <lineage>
        <taxon>Bacteria</taxon>
        <taxon>Bacillati</taxon>
        <taxon>Bacillota</taxon>
        <taxon>Clostridia</taxon>
        <taxon>Eubacteriales</taxon>
        <taxon>Peptococcaceae</taxon>
        <taxon>Thermanaerosceptrum</taxon>
    </lineage>
</organism>
<dbReference type="Proteomes" id="UP000515847">
    <property type="component" value="Chromosome"/>
</dbReference>
<dbReference type="Pfam" id="PF16921">
    <property type="entry name" value="Tex_YqgF"/>
    <property type="match status" value="1"/>
</dbReference>
<dbReference type="FunFam" id="2.40.50.140:FF:000051">
    <property type="entry name" value="RNA-binding transcriptional accessory protein"/>
    <property type="match status" value="1"/>
</dbReference>
<dbReference type="PANTHER" id="PTHR10724:SF10">
    <property type="entry name" value="S1 RNA-BINDING DOMAIN-CONTAINING PROTEIN 1"/>
    <property type="match status" value="1"/>
</dbReference>
<dbReference type="OrthoDB" id="9804714at2"/>
<dbReference type="SMART" id="SM00732">
    <property type="entry name" value="YqgFc"/>
    <property type="match status" value="1"/>
</dbReference>
<dbReference type="InterPro" id="IPR023319">
    <property type="entry name" value="Tex-like_HTH_dom_sf"/>
</dbReference>
<dbReference type="Pfam" id="PF00575">
    <property type="entry name" value="S1"/>
    <property type="match status" value="1"/>
</dbReference>
<dbReference type="InterPro" id="IPR050437">
    <property type="entry name" value="Ribos_protein_bS1-like"/>
</dbReference>
<evidence type="ECO:0000313" key="3">
    <source>
        <dbReference type="Proteomes" id="UP000515847"/>
    </source>
</evidence>
<dbReference type="Gene3D" id="3.30.420.140">
    <property type="entry name" value="YqgF/RNase H-like domain"/>
    <property type="match status" value="1"/>
</dbReference>
<dbReference type="RefSeq" id="WP_034421609.1">
    <property type="nucleotide sequence ID" value="NZ_CP045798.1"/>
</dbReference>
<dbReference type="EMBL" id="CP045798">
    <property type="protein sequence ID" value="QNB46587.1"/>
    <property type="molecule type" value="Genomic_DNA"/>
</dbReference>
<dbReference type="Pfam" id="PF22706">
    <property type="entry name" value="Tex_central_region"/>
    <property type="match status" value="1"/>
</dbReference>
<dbReference type="FunFam" id="1.10.150.310:FF:000001">
    <property type="entry name" value="RNA-binding transcriptional accessory protein"/>
    <property type="match status" value="1"/>
</dbReference>
<keyword evidence="3" id="KW-1185">Reference proteome</keyword>
<dbReference type="PROSITE" id="PS50126">
    <property type="entry name" value="S1"/>
    <property type="match status" value="1"/>
</dbReference>
<dbReference type="SUPFAM" id="SSF47781">
    <property type="entry name" value="RuvA domain 2-like"/>
    <property type="match status" value="2"/>
</dbReference>
<dbReference type="GO" id="GO:0005737">
    <property type="term" value="C:cytoplasm"/>
    <property type="evidence" value="ECO:0007669"/>
    <property type="project" value="UniProtKB-ARBA"/>
</dbReference>
<dbReference type="InterPro" id="IPR032639">
    <property type="entry name" value="Tex_YqgF"/>
</dbReference>
<accession>A0A7G6E3D3</accession>
<dbReference type="SUPFAM" id="SSF50249">
    <property type="entry name" value="Nucleic acid-binding proteins"/>
    <property type="match status" value="1"/>
</dbReference>
<dbReference type="InterPro" id="IPR044146">
    <property type="entry name" value="S1_Tex"/>
</dbReference>
<dbReference type="Gene3D" id="1.10.150.310">
    <property type="entry name" value="Tex RuvX-like domain-like"/>
    <property type="match status" value="1"/>
</dbReference>
<evidence type="ECO:0000313" key="2">
    <source>
        <dbReference type="EMBL" id="QNB46587.1"/>
    </source>
</evidence>
<dbReference type="InterPro" id="IPR023323">
    <property type="entry name" value="Tex-like_dom_sf"/>
</dbReference>
<name>A0A7G6E3D3_THEFR</name>
<dbReference type="GO" id="GO:0006412">
    <property type="term" value="P:translation"/>
    <property type="evidence" value="ECO:0007669"/>
    <property type="project" value="TreeGrafter"/>
</dbReference>
<dbReference type="GO" id="GO:0006139">
    <property type="term" value="P:nucleobase-containing compound metabolic process"/>
    <property type="evidence" value="ECO:0007669"/>
    <property type="project" value="InterPro"/>
</dbReference>